<evidence type="ECO:0000259" key="10">
    <source>
        <dbReference type="PROSITE" id="PS50850"/>
    </source>
</evidence>
<proteinExistence type="inferred from homology"/>
<evidence type="ECO:0000256" key="3">
    <source>
        <dbReference type="ARBA" id="ARBA00022448"/>
    </source>
</evidence>
<feature type="transmembrane region" description="Helical" evidence="9">
    <location>
        <begin position="103"/>
        <end position="126"/>
    </location>
</feature>
<dbReference type="NCBIfam" id="TIGR00879">
    <property type="entry name" value="SP"/>
    <property type="match status" value="1"/>
</dbReference>
<evidence type="ECO:0000256" key="1">
    <source>
        <dbReference type="ARBA" id="ARBA00004141"/>
    </source>
</evidence>
<keyword evidence="12" id="KW-1185">Reference proteome</keyword>
<evidence type="ECO:0000256" key="7">
    <source>
        <dbReference type="ARBA" id="ARBA00023136"/>
    </source>
</evidence>
<dbReference type="FunFam" id="1.20.1250.20:FF:000254">
    <property type="entry name" value="MAL31p Maltose permease"/>
    <property type="match status" value="1"/>
</dbReference>
<feature type="domain" description="Major facilitator superfamily (MFS) profile" evidence="10">
    <location>
        <begin position="60"/>
        <end position="504"/>
    </location>
</feature>
<feature type="transmembrane region" description="Helical" evidence="9">
    <location>
        <begin position="379"/>
        <end position="398"/>
    </location>
</feature>
<dbReference type="InterPro" id="IPR036259">
    <property type="entry name" value="MFS_trans_sf"/>
</dbReference>
<evidence type="ECO:0000313" key="12">
    <source>
        <dbReference type="Proteomes" id="UP000431533"/>
    </source>
</evidence>
<name>A0A8H8TX69_9HELO</name>
<dbReference type="InterPro" id="IPR050360">
    <property type="entry name" value="MFS_Sugar_Transporters"/>
</dbReference>
<dbReference type="GO" id="GO:0016020">
    <property type="term" value="C:membrane"/>
    <property type="evidence" value="ECO:0007669"/>
    <property type="project" value="UniProtKB-SubCell"/>
</dbReference>
<evidence type="ECO:0000256" key="6">
    <source>
        <dbReference type="ARBA" id="ARBA00022989"/>
    </source>
</evidence>
<feature type="transmembrane region" description="Helical" evidence="9">
    <location>
        <begin position="453"/>
        <end position="470"/>
    </location>
</feature>
<evidence type="ECO:0000256" key="4">
    <source>
        <dbReference type="ARBA" id="ARBA00022597"/>
    </source>
</evidence>
<dbReference type="PROSITE" id="PS50850">
    <property type="entry name" value="MFS"/>
    <property type="match status" value="1"/>
</dbReference>
<dbReference type="Proteomes" id="UP000431533">
    <property type="component" value="Unassembled WGS sequence"/>
</dbReference>
<feature type="transmembrane region" description="Helical" evidence="9">
    <location>
        <begin position="353"/>
        <end position="372"/>
    </location>
</feature>
<organism evidence="11 12">
    <name type="scientific">Lachnellula hyalina</name>
    <dbReference type="NCBI Taxonomy" id="1316788"/>
    <lineage>
        <taxon>Eukaryota</taxon>
        <taxon>Fungi</taxon>
        <taxon>Dikarya</taxon>
        <taxon>Ascomycota</taxon>
        <taxon>Pezizomycotina</taxon>
        <taxon>Leotiomycetes</taxon>
        <taxon>Helotiales</taxon>
        <taxon>Lachnaceae</taxon>
        <taxon>Lachnellula</taxon>
    </lineage>
</organism>
<dbReference type="InterPro" id="IPR005828">
    <property type="entry name" value="MFS_sugar_transport-like"/>
</dbReference>
<dbReference type="GeneID" id="41986284"/>
<feature type="transmembrane region" description="Helical" evidence="9">
    <location>
        <begin position="226"/>
        <end position="247"/>
    </location>
</feature>
<keyword evidence="6 9" id="KW-1133">Transmembrane helix</keyword>
<evidence type="ECO:0000256" key="9">
    <source>
        <dbReference type="SAM" id="Phobius"/>
    </source>
</evidence>
<keyword evidence="5 9" id="KW-0812">Transmembrane</keyword>
<dbReference type="RefSeq" id="XP_031004000.1">
    <property type="nucleotide sequence ID" value="XM_031151027.1"/>
</dbReference>
<feature type="transmembrane region" description="Helical" evidence="9">
    <location>
        <begin position="482"/>
        <end position="498"/>
    </location>
</feature>
<reference evidence="11 12" key="1">
    <citation type="submission" date="2018-05" db="EMBL/GenBank/DDBJ databases">
        <title>Genome sequencing and assembly of the regulated plant pathogen Lachnellula willkommii and related sister species for the development of diagnostic species identification markers.</title>
        <authorList>
            <person name="Giroux E."/>
            <person name="Bilodeau G."/>
        </authorList>
    </citation>
    <scope>NUCLEOTIDE SEQUENCE [LARGE SCALE GENOMIC DNA]</scope>
    <source>
        <strain evidence="11 12">CBS 185.66</strain>
    </source>
</reference>
<evidence type="ECO:0000256" key="8">
    <source>
        <dbReference type="RuleBase" id="RU003346"/>
    </source>
</evidence>
<feature type="transmembrane region" description="Helical" evidence="9">
    <location>
        <begin position="196"/>
        <end position="214"/>
    </location>
</feature>
<keyword evidence="7 9" id="KW-0472">Membrane</keyword>
<evidence type="ECO:0000256" key="2">
    <source>
        <dbReference type="ARBA" id="ARBA00010992"/>
    </source>
</evidence>
<dbReference type="InterPro" id="IPR020846">
    <property type="entry name" value="MFS_dom"/>
</dbReference>
<comment type="caution">
    <text evidence="11">The sequence shown here is derived from an EMBL/GenBank/DDBJ whole genome shotgun (WGS) entry which is preliminary data.</text>
</comment>
<feature type="transmembrane region" description="Helical" evidence="9">
    <location>
        <begin position="58"/>
        <end position="83"/>
    </location>
</feature>
<dbReference type="OrthoDB" id="6612291at2759"/>
<dbReference type="Pfam" id="PF00083">
    <property type="entry name" value="Sugar_tr"/>
    <property type="match status" value="1"/>
</dbReference>
<protein>
    <submittedName>
        <fullName evidence="11">Maltose permease</fullName>
    </submittedName>
</protein>
<feature type="transmembrane region" description="Helical" evidence="9">
    <location>
        <begin position="410"/>
        <end position="432"/>
    </location>
</feature>
<dbReference type="AlphaFoldDB" id="A0A8H8TX69"/>
<dbReference type="EMBL" id="QGMH01000103">
    <property type="protein sequence ID" value="TVY25212.1"/>
    <property type="molecule type" value="Genomic_DNA"/>
</dbReference>
<feature type="transmembrane region" description="Helical" evidence="9">
    <location>
        <begin position="317"/>
        <end position="341"/>
    </location>
</feature>
<gene>
    <name evidence="11" type="primary">MAL31_4</name>
    <name evidence="11" type="ORF">LHYA1_G006086</name>
</gene>
<dbReference type="PANTHER" id="PTHR48022:SF83">
    <property type="entry name" value="MAJOR FACILITATOR SUPERFAMILY (MFS) PROFILE DOMAIN-CONTAINING PROTEIN"/>
    <property type="match status" value="1"/>
</dbReference>
<feature type="transmembrane region" description="Helical" evidence="9">
    <location>
        <begin position="138"/>
        <end position="156"/>
    </location>
</feature>
<dbReference type="InterPro" id="IPR005829">
    <property type="entry name" value="Sugar_transporter_CS"/>
</dbReference>
<keyword evidence="4" id="KW-0762">Sugar transport</keyword>
<dbReference type="GO" id="GO:0005351">
    <property type="term" value="F:carbohydrate:proton symporter activity"/>
    <property type="evidence" value="ECO:0007669"/>
    <property type="project" value="TreeGrafter"/>
</dbReference>
<comment type="similarity">
    <text evidence="2 8">Belongs to the major facilitator superfamily. Sugar transporter (TC 2.A.1.1) family.</text>
</comment>
<dbReference type="InterPro" id="IPR003663">
    <property type="entry name" value="Sugar/inositol_transpt"/>
</dbReference>
<evidence type="ECO:0000256" key="5">
    <source>
        <dbReference type="ARBA" id="ARBA00022692"/>
    </source>
</evidence>
<evidence type="ECO:0000313" key="11">
    <source>
        <dbReference type="EMBL" id="TVY25212.1"/>
    </source>
</evidence>
<accession>A0A8H8TX69</accession>
<dbReference type="Gene3D" id="1.20.1250.20">
    <property type="entry name" value="MFS general substrate transporter like domains"/>
    <property type="match status" value="1"/>
</dbReference>
<dbReference type="SUPFAM" id="SSF103473">
    <property type="entry name" value="MFS general substrate transporter"/>
    <property type="match status" value="1"/>
</dbReference>
<keyword evidence="3 8" id="KW-0813">Transport</keyword>
<comment type="subcellular location">
    <subcellularLocation>
        <location evidence="1">Membrane</location>
        <topology evidence="1">Multi-pass membrane protein</topology>
    </subcellularLocation>
</comment>
<dbReference type="PROSITE" id="PS00217">
    <property type="entry name" value="SUGAR_TRANSPORT_2"/>
    <property type="match status" value="1"/>
</dbReference>
<feature type="transmembrane region" description="Helical" evidence="9">
    <location>
        <begin position="162"/>
        <end position="184"/>
    </location>
</feature>
<sequence>MESTQKKFNNSHLEDAFIHPPTIVDSIDTKNHLLAKQAALDEHNMTVREALRTYPKAVMWSLLVSTSIIMEGYDLVLINSFYAQESFARKYGDFVPVSSSYQVSASWQAGLSNAIGVGTIIGAFANGYFTQRLGYRKVLLTSLAAMVAFIFITFFAPNLPVLLGGELLCGIPWGVFATMGPAYASEVCPLALRGYLTVYVNLCWAFGQLISAGVQSGLSSNNTQWAYRIPFAIQWIWPFPLFAVLYFTPESPWHLVRAGKLEDAEKSVIRLASASRKDNAKQTIAMMVHTNELEKDIDAGTSYWDCFKGIDRRRTEIVCMAFAAQPFCGSVMGGTPTYFFVQAGLPNSISYKLSVGGLGIASVGTIISWFLLHTFGRRTLYLWGLAGLTGILWIVGIISVTAKDSVGGNYAQATMMLFWLFVYYLTVGPICYAIISETSSTRLRNKSVCLSRIAYYIAQIVTNVVNPYMLNPTAGDWKGKTGFFWGSFAFLFFIWTFFRLPETKGKTFEELDLLFAENVGSRDFSKKRVDPYKEDAVAQVKTN</sequence>
<dbReference type="PANTHER" id="PTHR48022">
    <property type="entry name" value="PLASTIDIC GLUCOSE TRANSPORTER 4"/>
    <property type="match status" value="1"/>
</dbReference>